<dbReference type="GO" id="GO:0006355">
    <property type="term" value="P:regulation of DNA-templated transcription"/>
    <property type="evidence" value="ECO:0007669"/>
    <property type="project" value="InterPro"/>
</dbReference>
<evidence type="ECO:0000313" key="3">
    <source>
        <dbReference type="EMBL" id="HIU42375.1"/>
    </source>
</evidence>
<organism evidence="3 4">
    <name type="scientific">Candidatus Egerieicola faecale</name>
    <dbReference type="NCBI Taxonomy" id="2840774"/>
    <lineage>
        <taxon>Bacteria</taxon>
        <taxon>Bacillati</taxon>
        <taxon>Bacillota</taxon>
        <taxon>Clostridia</taxon>
        <taxon>Eubacteriales</taxon>
        <taxon>Oscillospiraceae</taxon>
        <taxon>Oscillospiraceae incertae sedis</taxon>
        <taxon>Candidatus Egerieicola</taxon>
    </lineage>
</organism>
<evidence type="ECO:0000259" key="2">
    <source>
        <dbReference type="SMART" id="SM00849"/>
    </source>
</evidence>
<dbReference type="InterPro" id="IPR004026">
    <property type="entry name" value="Ada_DNA_repair_Zn-bd"/>
</dbReference>
<dbReference type="InterPro" id="IPR036866">
    <property type="entry name" value="RibonucZ/Hydroxyglut_hydro"/>
</dbReference>
<dbReference type="InterPro" id="IPR001279">
    <property type="entry name" value="Metallo-B-lactamas"/>
</dbReference>
<dbReference type="Pfam" id="PF02805">
    <property type="entry name" value="Ada_Zn_binding"/>
    <property type="match status" value="1"/>
</dbReference>
<dbReference type="SMART" id="SM00849">
    <property type="entry name" value="Lactamase_B"/>
    <property type="match status" value="1"/>
</dbReference>
<dbReference type="Gene3D" id="3.40.10.10">
    <property type="entry name" value="DNA Methylphosphotriester Repair Domain"/>
    <property type="match status" value="1"/>
</dbReference>
<dbReference type="InterPro" id="IPR035451">
    <property type="entry name" value="Ada-like_dom_sf"/>
</dbReference>
<dbReference type="GO" id="GO:0008270">
    <property type="term" value="F:zinc ion binding"/>
    <property type="evidence" value="ECO:0007669"/>
    <property type="project" value="InterPro"/>
</dbReference>
<accession>A0A9D1ISM3</accession>
<dbReference type="PANTHER" id="PTHR30619">
    <property type="entry name" value="DNA INTERNALIZATION/COMPETENCE PROTEIN COMEC/REC2"/>
    <property type="match status" value="1"/>
</dbReference>
<dbReference type="GO" id="GO:0008168">
    <property type="term" value="F:methyltransferase activity"/>
    <property type="evidence" value="ECO:0007669"/>
    <property type="project" value="InterPro"/>
</dbReference>
<dbReference type="Gene3D" id="3.60.15.10">
    <property type="entry name" value="Ribonuclease Z/Hydroxyacylglutathione hydrolase-like"/>
    <property type="match status" value="1"/>
</dbReference>
<keyword evidence="1" id="KW-0010">Activator</keyword>
<dbReference type="AlphaFoldDB" id="A0A9D1ISM3"/>
<protein>
    <submittedName>
        <fullName evidence="3">MBL fold metallo-hydrolase</fullName>
    </submittedName>
</protein>
<dbReference type="SUPFAM" id="SSF56281">
    <property type="entry name" value="Metallo-hydrolase/oxidoreductase"/>
    <property type="match status" value="1"/>
</dbReference>
<reference evidence="3" key="2">
    <citation type="journal article" date="2021" name="PeerJ">
        <title>Extensive microbial diversity within the chicken gut microbiome revealed by metagenomics and culture.</title>
        <authorList>
            <person name="Gilroy R."/>
            <person name="Ravi A."/>
            <person name="Getino M."/>
            <person name="Pursley I."/>
            <person name="Horton D.L."/>
            <person name="Alikhan N.F."/>
            <person name="Baker D."/>
            <person name="Gharbi K."/>
            <person name="Hall N."/>
            <person name="Watson M."/>
            <person name="Adriaenssens E.M."/>
            <person name="Foster-Nyarko E."/>
            <person name="Jarju S."/>
            <person name="Secka A."/>
            <person name="Antonio M."/>
            <person name="Oren A."/>
            <person name="Chaudhuri R.R."/>
            <person name="La Ragione R."/>
            <person name="Hildebrand F."/>
            <person name="Pallen M.J."/>
        </authorList>
    </citation>
    <scope>NUCLEOTIDE SEQUENCE</scope>
    <source>
        <strain evidence="3">4509</strain>
    </source>
</reference>
<dbReference type="Pfam" id="PF00753">
    <property type="entry name" value="Lactamase_B"/>
    <property type="match status" value="1"/>
</dbReference>
<dbReference type="Proteomes" id="UP000824082">
    <property type="component" value="Unassembled WGS sequence"/>
</dbReference>
<reference evidence="3" key="1">
    <citation type="submission" date="2020-10" db="EMBL/GenBank/DDBJ databases">
        <authorList>
            <person name="Gilroy R."/>
        </authorList>
    </citation>
    <scope>NUCLEOTIDE SEQUENCE</scope>
    <source>
        <strain evidence="3">4509</strain>
    </source>
</reference>
<comment type="caution">
    <text evidence="3">The sequence shown here is derived from an EMBL/GenBank/DDBJ whole genome shotgun (WGS) entry which is preliminary data.</text>
</comment>
<dbReference type="SUPFAM" id="SSF57884">
    <property type="entry name" value="Ada DNA repair protein, N-terminal domain (N-Ada 10)"/>
    <property type="match status" value="1"/>
</dbReference>
<dbReference type="EMBL" id="DVMX01000142">
    <property type="protein sequence ID" value="HIU42375.1"/>
    <property type="molecule type" value="Genomic_DNA"/>
</dbReference>
<sequence length="406" mass="43588">MAKRKSKTYRRKTSKIYLTILGILLVLIAGVGVNSAVHFASWYPTVDSLKEQWNQYFGQTADLSDVDAPNLFAGEEGELAVYYLDVGQGDAILLQQNDAAMLIDTGDNGMETQLLQQLQQLNVTQLDLLVCTHYHADHIGGAAEVLQNITVDRVLLPSGSATTQTYEDMLSIIEEKGIATSFPKIGYTGQLGEAEFQVVGPKYEDSDNQNDNSLMIRVQYGNASFLFTGDAESTEEADTMATGYEIQADVLKVGHHGSDTSTSERFLQAVHPVCAVISCGAGNDYGHPHQETLDKLSAAGVTVYRTDLSGTITILTDGATIRVFVDGQEQQSFPAGQNASEAAAVSSQTADSPSQSQTAAYIGNVNSKVFHLSSCSNLPAEANRVNFTGREEAVSAGYTPCGNCNP</sequence>
<proteinExistence type="predicted"/>
<evidence type="ECO:0000256" key="1">
    <source>
        <dbReference type="ARBA" id="ARBA00023159"/>
    </source>
</evidence>
<gene>
    <name evidence="3" type="ORF">IAD19_07465</name>
</gene>
<evidence type="ECO:0000313" key="4">
    <source>
        <dbReference type="Proteomes" id="UP000824082"/>
    </source>
</evidence>
<name>A0A9D1ISM3_9FIRM</name>
<dbReference type="GO" id="GO:0006281">
    <property type="term" value="P:DNA repair"/>
    <property type="evidence" value="ECO:0007669"/>
    <property type="project" value="InterPro"/>
</dbReference>
<dbReference type="PANTHER" id="PTHR30619:SF1">
    <property type="entry name" value="RECOMBINATION PROTEIN 2"/>
    <property type="match status" value="1"/>
</dbReference>
<feature type="domain" description="Metallo-beta-lactamase" evidence="2">
    <location>
        <begin position="88"/>
        <end position="281"/>
    </location>
</feature>
<dbReference type="CDD" id="cd07731">
    <property type="entry name" value="ComA-like_MBL-fold"/>
    <property type="match status" value="1"/>
</dbReference>
<dbReference type="InterPro" id="IPR052159">
    <property type="entry name" value="Competence_DNA_uptake"/>
</dbReference>
<dbReference type="InterPro" id="IPR035681">
    <property type="entry name" value="ComA-like_MBL"/>
</dbReference>
<dbReference type="GO" id="GO:0003677">
    <property type="term" value="F:DNA binding"/>
    <property type="evidence" value="ECO:0007669"/>
    <property type="project" value="InterPro"/>
</dbReference>